<keyword evidence="3" id="KW-1185">Reference proteome</keyword>
<dbReference type="Gene3D" id="1.10.238.10">
    <property type="entry name" value="EF-hand"/>
    <property type="match status" value="1"/>
</dbReference>
<evidence type="ECO:0000313" key="2">
    <source>
        <dbReference type="EMBL" id="QDC43937.1"/>
    </source>
</evidence>
<dbReference type="KEGG" id="mmec:FIU01_04975"/>
<dbReference type="InterPro" id="IPR018247">
    <property type="entry name" value="EF_Hand_1_Ca_BS"/>
</dbReference>
<reference evidence="3" key="1">
    <citation type="journal article" date="2019" name="ISME J.">
        <title>Evolution in action: habitat transition from sediment to the pelagial leads to genome streamlining in Methylophilaceae.</title>
        <authorList>
            <person name="Salcher M."/>
            <person name="Schaefle D."/>
            <person name="Kaspar M."/>
            <person name="Neuenschwander S.M."/>
            <person name="Ghai R."/>
        </authorList>
    </citation>
    <scope>NUCLEOTIDE SEQUENCE [LARGE SCALE GENOMIC DNA]</scope>
    <source>
        <strain evidence="3">MMS-M-51</strain>
    </source>
</reference>
<dbReference type="EMBL" id="CP040946">
    <property type="protein sequence ID" value="QDC43937.1"/>
    <property type="molecule type" value="Genomic_DNA"/>
</dbReference>
<feature type="chain" id="PRO_5022734724" description="EF-hand domain-containing protein" evidence="1">
    <location>
        <begin position="23"/>
        <end position="105"/>
    </location>
</feature>
<dbReference type="RefSeq" id="WP_140003278.1">
    <property type="nucleotide sequence ID" value="NZ_CP040946.1"/>
</dbReference>
<gene>
    <name evidence="2" type="ORF">FIU01_04975</name>
</gene>
<sequence>MKMTVFTFVLFLIPSLYQNAHAAAHEAMPDCNKMSPSFSISYLDENTDGSISLQEYLQGDPSNEKKMFEHMDANHDGLLDQAEQKEVEQVYQLIHQKAAAGSRKI</sequence>
<feature type="signal peptide" evidence="1">
    <location>
        <begin position="1"/>
        <end position="22"/>
    </location>
</feature>
<name>A0A5B8CRR8_9PROT</name>
<organism evidence="2 3">
    <name type="scientific">Methylophilus medardicus</name>
    <dbReference type="NCBI Taxonomy" id="2588534"/>
    <lineage>
        <taxon>Bacteria</taxon>
        <taxon>Pseudomonadati</taxon>
        <taxon>Pseudomonadota</taxon>
        <taxon>Betaproteobacteria</taxon>
        <taxon>Nitrosomonadales</taxon>
        <taxon>Methylophilaceae</taxon>
        <taxon>Methylophilus</taxon>
    </lineage>
</organism>
<evidence type="ECO:0000313" key="3">
    <source>
        <dbReference type="Proteomes" id="UP000311008"/>
    </source>
</evidence>
<dbReference type="AlphaFoldDB" id="A0A5B8CRR8"/>
<dbReference type="InterPro" id="IPR011992">
    <property type="entry name" value="EF-hand-dom_pair"/>
</dbReference>
<proteinExistence type="predicted"/>
<accession>A0A5B8CRR8</accession>
<protein>
    <recommendedName>
        <fullName evidence="4">EF-hand domain-containing protein</fullName>
    </recommendedName>
</protein>
<evidence type="ECO:0008006" key="4">
    <source>
        <dbReference type="Google" id="ProtNLM"/>
    </source>
</evidence>
<dbReference type="OrthoDB" id="8566264at2"/>
<evidence type="ECO:0000256" key="1">
    <source>
        <dbReference type="SAM" id="SignalP"/>
    </source>
</evidence>
<dbReference type="PROSITE" id="PS00018">
    <property type="entry name" value="EF_HAND_1"/>
    <property type="match status" value="1"/>
</dbReference>
<dbReference type="SUPFAM" id="SSF47473">
    <property type="entry name" value="EF-hand"/>
    <property type="match status" value="1"/>
</dbReference>
<keyword evidence="1" id="KW-0732">Signal</keyword>
<dbReference type="Proteomes" id="UP000311008">
    <property type="component" value="Chromosome"/>
</dbReference>